<protein>
    <submittedName>
        <fullName evidence="1">Uncharacterized protein</fullName>
    </submittedName>
</protein>
<name>A0A378SY57_9MYCO</name>
<dbReference type="Proteomes" id="UP000254945">
    <property type="component" value="Unassembled WGS sequence"/>
</dbReference>
<reference evidence="1 2" key="1">
    <citation type="submission" date="2018-06" db="EMBL/GenBank/DDBJ databases">
        <authorList>
            <consortium name="Pathogen Informatics"/>
            <person name="Doyle S."/>
        </authorList>
    </citation>
    <scope>NUCLEOTIDE SEQUENCE [LARGE SCALE GENOMIC DNA]</scope>
    <source>
        <strain evidence="1 2">NCTC4524</strain>
    </source>
</reference>
<dbReference type="AlphaFoldDB" id="A0A378SY57"/>
<evidence type="ECO:0000313" key="1">
    <source>
        <dbReference type="EMBL" id="STZ53459.1"/>
    </source>
</evidence>
<accession>A0A378SY57</accession>
<organism evidence="1 2">
    <name type="scientific">Mycolicibacterium senegalense</name>
    <dbReference type="NCBI Taxonomy" id="1796"/>
    <lineage>
        <taxon>Bacteria</taxon>
        <taxon>Bacillati</taxon>
        <taxon>Actinomycetota</taxon>
        <taxon>Actinomycetes</taxon>
        <taxon>Mycobacteriales</taxon>
        <taxon>Mycobacteriaceae</taxon>
        <taxon>Mycolicibacterium</taxon>
    </lineage>
</organism>
<evidence type="ECO:0000313" key="2">
    <source>
        <dbReference type="Proteomes" id="UP000254945"/>
    </source>
</evidence>
<proteinExistence type="predicted"/>
<dbReference type="EMBL" id="UGQQ01000001">
    <property type="protein sequence ID" value="STZ53459.1"/>
    <property type="molecule type" value="Genomic_DNA"/>
</dbReference>
<gene>
    <name evidence="1" type="ORF">NCTC4524_01078</name>
</gene>
<sequence length="176" mass="19324">MNPDSVCKHVGLWLQQHGVCDSSIWNERAYCELIRNDESCATRIIDQVEHFPLSSEQSGVTCSGDDCRTPQPLRMFASGRPGTGSVAQGGFVGLTLPLNLLDLLMGTVEIVFNSVSLRAEVQGEIGQMPRIESFYLPKGRKNIRSGHLLRIHSSFDGMRQCEVAFGIKLAGDCQLA</sequence>